<reference evidence="1" key="1">
    <citation type="submission" date="2022-02" db="EMBL/GenBank/DDBJ databases">
        <title>Plant Genome Project.</title>
        <authorList>
            <person name="Zhang R.-G."/>
        </authorList>
    </citation>
    <scope>NUCLEOTIDE SEQUENCE</scope>
    <source>
        <strain evidence="1">AT1</strain>
    </source>
</reference>
<sequence length="192" mass="21491">MANVDFHSERDGSLTAAKGSSRASFCWHFETPGAVKDRTTHNKPDLLASSQAGIWKPDRTKTNHQNLIQQLQHRRQPEPNIRPYHNTTTEKREPAATTQKNYYPPPAPTGSGKTRPGQKFGRRRTSPEKKGHKKGPKKQTNLLNPTNPTYYLPTEDQQNPAASETPWTRSELASENTTAHEPPEQSFVAGDA</sequence>
<evidence type="ECO:0000313" key="1">
    <source>
        <dbReference type="EMBL" id="KAI8569688.1"/>
    </source>
</evidence>
<accession>A0ACC0PVA6</accession>
<keyword evidence="2" id="KW-1185">Reference proteome</keyword>
<proteinExistence type="predicted"/>
<name>A0ACC0PVA6_RHOML</name>
<dbReference type="Proteomes" id="UP001062846">
    <property type="component" value="Chromosome 2"/>
</dbReference>
<organism evidence="1 2">
    <name type="scientific">Rhododendron molle</name>
    <name type="common">Chinese azalea</name>
    <name type="synonym">Azalea mollis</name>
    <dbReference type="NCBI Taxonomy" id="49168"/>
    <lineage>
        <taxon>Eukaryota</taxon>
        <taxon>Viridiplantae</taxon>
        <taxon>Streptophyta</taxon>
        <taxon>Embryophyta</taxon>
        <taxon>Tracheophyta</taxon>
        <taxon>Spermatophyta</taxon>
        <taxon>Magnoliopsida</taxon>
        <taxon>eudicotyledons</taxon>
        <taxon>Gunneridae</taxon>
        <taxon>Pentapetalae</taxon>
        <taxon>asterids</taxon>
        <taxon>Ericales</taxon>
        <taxon>Ericaceae</taxon>
        <taxon>Ericoideae</taxon>
        <taxon>Rhodoreae</taxon>
        <taxon>Rhododendron</taxon>
    </lineage>
</organism>
<gene>
    <name evidence="1" type="ORF">RHMOL_Rhmol02G0296900</name>
</gene>
<dbReference type="EMBL" id="CM046389">
    <property type="protein sequence ID" value="KAI8569688.1"/>
    <property type="molecule type" value="Genomic_DNA"/>
</dbReference>
<evidence type="ECO:0000313" key="2">
    <source>
        <dbReference type="Proteomes" id="UP001062846"/>
    </source>
</evidence>
<comment type="caution">
    <text evidence="1">The sequence shown here is derived from an EMBL/GenBank/DDBJ whole genome shotgun (WGS) entry which is preliminary data.</text>
</comment>
<protein>
    <submittedName>
        <fullName evidence="1">Uncharacterized protein</fullName>
    </submittedName>
</protein>